<dbReference type="AlphaFoldDB" id="A0A0K1ER41"/>
<dbReference type="RefSeq" id="WP_156339139.1">
    <property type="nucleotide sequence ID" value="NZ_CP012159.1"/>
</dbReference>
<proteinExistence type="predicted"/>
<evidence type="ECO:0000313" key="2">
    <source>
        <dbReference type="EMBL" id="AKT43316.1"/>
    </source>
</evidence>
<dbReference type="KEGG" id="ccro:CMC5_075480"/>
<keyword evidence="3" id="KW-1185">Reference proteome</keyword>
<organism evidence="2 3">
    <name type="scientific">Chondromyces crocatus</name>
    <dbReference type="NCBI Taxonomy" id="52"/>
    <lineage>
        <taxon>Bacteria</taxon>
        <taxon>Pseudomonadati</taxon>
        <taxon>Myxococcota</taxon>
        <taxon>Polyangia</taxon>
        <taxon>Polyangiales</taxon>
        <taxon>Polyangiaceae</taxon>
        <taxon>Chondromyces</taxon>
    </lineage>
</organism>
<name>A0A0K1ER41_CHOCO</name>
<dbReference type="EMBL" id="CP012159">
    <property type="protein sequence ID" value="AKT43316.1"/>
    <property type="molecule type" value="Genomic_DNA"/>
</dbReference>
<sequence>MRITAHQFSVFHQREEERFVGRVAACLVEHDLGGARSLSPEELRRRAGIAVARGRRHGFTWQSALTAFAALCFALGPRFDEQPDFLVWLRWEYPDENTRVLMLSEGVPPSAWDEAHDAHDDHAWNGPFLTAEEQGAPGDHDT</sequence>
<dbReference type="STRING" id="52.CMC5_075480"/>
<gene>
    <name evidence="2" type="ORF">CMC5_075480</name>
</gene>
<dbReference type="Proteomes" id="UP000067626">
    <property type="component" value="Chromosome"/>
</dbReference>
<evidence type="ECO:0000256" key="1">
    <source>
        <dbReference type="SAM" id="MobiDB-lite"/>
    </source>
</evidence>
<reference evidence="2 3" key="1">
    <citation type="submission" date="2015-07" db="EMBL/GenBank/DDBJ databases">
        <title>Genome analysis of myxobacterium Chondromyces crocatus Cm c5 reveals a high potential for natural compound synthesis and the genetic basis for the loss of fruiting body formation.</title>
        <authorList>
            <person name="Zaburannyi N."/>
            <person name="Bunk B."/>
            <person name="Maier J."/>
            <person name="Overmann J."/>
            <person name="Mueller R."/>
        </authorList>
    </citation>
    <scope>NUCLEOTIDE SEQUENCE [LARGE SCALE GENOMIC DNA]</scope>
    <source>
        <strain evidence="2 3">Cm c5</strain>
    </source>
</reference>
<accession>A0A0K1ER41</accession>
<feature type="region of interest" description="Disordered" evidence="1">
    <location>
        <begin position="123"/>
        <end position="142"/>
    </location>
</feature>
<evidence type="ECO:0000313" key="3">
    <source>
        <dbReference type="Proteomes" id="UP000067626"/>
    </source>
</evidence>
<protein>
    <submittedName>
        <fullName evidence="2">Uncharacterized protein</fullName>
    </submittedName>
</protein>